<comment type="caution">
    <text evidence="7">The sequence shown here is derived from an EMBL/GenBank/DDBJ whole genome shotgun (WGS) entry which is preliminary data.</text>
</comment>
<name>A0ABR1A379_HUSHU</name>
<evidence type="ECO:0000256" key="5">
    <source>
        <dbReference type="ARBA" id="ARBA00022801"/>
    </source>
</evidence>
<dbReference type="InterPro" id="IPR029058">
    <property type="entry name" value="AB_hydrolase_fold"/>
</dbReference>
<dbReference type="Proteomes" id="UP001369086">
    <property type="component" value="Unassembled WGS sequence"/>
</dbReference>
<comment type="similarity">
    <text evidence="2">Belongs to the dienelactone hydrolase family.</text>
</comment>
<evidence type="ECO:0000256" key="3">
    <source>
        <dbReference type="ARBA" id="ARBA00014180"/>
    </source>
</evidence>
<feature type="domain" description="Dienelactone hydrolase" evidence="6">
    <location>
        <begin position="46"/>
        <end position="260"/>
    </location>
</feature>
<evidence type="ECO:0000256" key="2">
    <source>
        <dbReference type="ARBA" id="ARBA00008456"/>
    </source>
</evidence>
<evidence type="ECO:0000256" key="4">
    <source>
        <dbReference type="ARBA" id="ARBA00022490"/>
    </source>
</evidence>
<sequence length="261" mass="30010">MLLRNYQQIKQTSTFKMANEAAPCPCDIGDKMDYGGRGKEVQIEHINAYLTKPSVKTEKAVIVIQDIFGWRLPNTRYMTDMLAQNGFMAICPDFFVGKDPWNPTNDWSTFQEWLKDKQPTKINKEADVVLKYLKEQCNVTKIAVIGFCWGGVATHHLILHCPELKAGVSVYGIIRDSEHRYNLHSPTLFIFGENDSVIPLDQVTTLQKKLQESCSVDFNVKIFPGQTHGFVHRKREDVNPKDKPFIEEARTDLLNWLKKYV</sequence>
<keyword evidence="5" id="KW-0378">Hydrolase</keyword>
<dbReference type="PANTHER" id="PTHR46812">
    <property type="entry name" value="CARBOXYMETHYLENEBUTENOLIDASE HOMOLOG"/>
    <property type="match status" value="1"/>
</dbReference>
<keyword evidence="4" id="KW-0963">Cytoplasm</keyword>
<dbReference type="SUPFAM" id="SSF53474">
    <property type="entry name" value="alpha/beta-Hydrolases"/>
    <property type="match status" value="1"/>
</dbReference>
<evidence type="ECO:0000313" key="7">
    <source>
        <dbReference type="EMBL" id="KAK6491020.1"/>
    </source>
</evidence>
<dbReference type="Gene3D" id="3.40.50.1820">
    <property type="entry name" value="alpha/beta hydrolase"/>
    <property type="match status" value="1"/>
</dbReference>
<dbReference type="Pfam" id="PF01738">
    <property type="entry name" value="DLH"/>
    <property type="match status" value="1"/>
</dbReference>
<evidence type="ECO:0000313" key="8">
    <source>
        <dbReference type="Proteomes" id="UP001369086"/>
    </source>
</evidence>
<proteinExistence type="inferred from homology"/>
<keyword evidence="8" id="KW-1185">Reference proteome</keyword>
<dbReference type="InterPro" id="IPR002925">
    <property type="entry name" value="Dienelactn_hydro"/>
</dbReference>
<gene>
    <name evidence="7" type="ORF">HHUSO_G5742</name>
</gene>
<protein>
    <recommendedName>
        <fullName evidence="3">Carboxymethylenebutenolidase homolog</fullName>
    </recommendedName>
</protein>
<dbReference type="PANTHER" id="PTHR46812:SF1">
    <property type="entry name" value="CARBOXYMETHYLENEBUTENOLIDASE HOMOLOG"/>
    <property type="match status" value="1"/>
</dbReference>
<evidence type="ECO:0000259" key="6">
    <source>
        <dbReference type="Pfam" id="PF01738"/>
    </source>
</evidence>
<dbReference type="InterPro" id="IPR042946">
    <property type="entry name" value="CMBL"/>
</dbReference>
<accession>A0ABR1A379</accession>
<evidence type="ECO:0000256" key="1">
    <source>
        <dbReference type="ARBA" id="ARBA00004514"/>
    </source>
</evidence>
<reference evidence="7 8" key="1">
    <citation type="submission" date="2021-05" db="EMBL/GenBank/DDBJ databases">
        <authorList>
            <person name="Zahm M."/>
            <person name="Klopp C."/>
            <person name="Cabau C."/>
            <person name="Kuhl H."/>
            <person name="Suciu R."/>
            <person name="Ciorpac M."/>
            <person name="Holostenco D."/>
            <person name="Gessner J."/>
            <person name="Wuertz S."/>
            <person name="Hohne C."/>
            <person name="Stock M."/>
            <person name="Gislard M."/>
            <person name="Lluch J."/>
            <person name="Milhes M."/>
            <person name="Lampietro C."/>
            <person name="Lopez Roques C."/>
            <person name="Donnadieu C."/>
            <person name="Du K."/>
            <person name="Schartl M."/>
            <person name="Guiguen Y."/>
        </authorList>
    </citation>
    <scope>NUCLEOTIDE SEQUENCE [LARGE SCALE GENOMIC DNA]</scope>
    <source>
        <strain evidence="7">Hh-F2</strain>
        <tissue evidence="7">Blood</tissue>
    </source>
</reference>
<dbReference type="EMBL" id="JAHFZB010000004">
    <property type="protein sequence ID" value="KAK6491020.1"/>
    <property type="molecule type" value="Genomic_DNA"/>
</dbReference>
<organism evidence="7 8">
    <name type="scientific">Huso huso</name>
    <name type="common">Beluga</name>
    <name type="synonym">Acipenser huso</name>
    <dbReference type="NCBI Taxonomy" id="61971"/>
    <lineage>
        <taxon>Eukaryota</taxon>
        <taxon>Metazoa</taxon>
        <taxon>Chordata</taxon>
        <taxon>Craniata</taxon>
        <taxon>Vertebrata</taxon>
        <taxon>Euteleostomi</taxon>
        <taxon>Actinopterygii</taxon>
        <taxon>Chondrostei</taxon>
        <taxon>Acipenseriformes</taxon>
        <taxon>Acipenseridae</taxon>
        <taxon>Huso</taxon>
    </lineage>
</organism>
<comment type="subcellular location">
    <subcellularLocation>
        <location evidence="1">Cytoplasm</location>
        <location evidence="1">Cytosol</location>
    </subcellularLocation>
</comment>